<dbReference type="NCBIfam" id="TIGR01439">
    <property type="entry name" value="lp_hng_hel_AbrB"/>
    <property type="match status" value="1"/>
</dbReference>
<feature type="domain" description="SpoVT-AbrB" evidence="2">
    <location>
        <begin position="8"/>
        <end position="53"/>
    </location>
</feature>
<comment type="caution">
    <text evidence="3">The sequence shown here is derived from an EMBL/GenBank/DDBJ whole genome shotgun (WGS) entry which is preliminary data.</text>
</comment>
<dbReference type="EMBL" id="AENY02000003">
    <property type="protein sequence ID" value="EKP94059.1"/>
    <property type="molecule type" value="Genomic_DNA"/>
</dbReference>
<proteinExistence type="predicted"/>
<dbReference type="Pfam" id="PF04014">
    <property type="entry name" value="MazE_antitoxin"/>
    <property type="match status" value="1"/>
</dbReference>
<dbReference type="SMART" id="SM00966">
    <property type="entry name" value="SpoVT_AbrB"/>
    <property type="match status" value="1"/>
</dbReference>
<evidence type="ECO:0000259" key="2">
    <source>
        <dbReference type="PROSITE" id="PS51740"/>
    </source>
</evidence>
<dbReference type="InterPro" id="IPR007159">
    <property type="entry name" value="SpoVT-AbrB_dom"/>
</dbReference>
<dbReference type="HOGENOM" id="CLU_158484_2_0_9"/>
<keyword evidence="4" id="KW-1185">Reference proteome</keyword>
<dbReference type="eggNOG" id="COG2002">
    <property type="taxonomic scope" value="Bacteria"/>
</dbReference>
<reference evidence="3" key="1">
    <citation type="submission" date="2010-10" db="EMBL/GenBank/DDBJ databases">
        <authorList>
            <consortium name="US DOE Joint Genome Institute (JGI-PGF)"/>
            <person name="Lucas S."/>
            <person name="Copeland A."/>
            <person name="Lapidus A."/>
            <person name="Bruce D."/>
            <person name="Goodwin L."/>
            <person name="Pitluck S."/>
            <person name="Kyrpides N."/>
            <person name="Mavromatis K."/>
            <person name="Detter J.C."/>
            <person name="Han C."/>
            <person name="Land M."/>
            <person name="Hauser L."/>
            <person name="Markowitz V."/>
            <person name="Cheng J.-F."/>
            <person name="Hugenholtz P."/>
            <person name="Woyke T."/>
            <person name="Wu D."/>
            <person name="Pukall R."/>
            <person name="Wahrenburg C."/>
            <person name="Brambilla E."/>
            <person name="Klenk H.-P."/>
            <person name="Eisen J.A."/>
        </authorList>
    </citation>
    <scope>NUCLEOTIDE SEQUENCE [LARGE SCALE GENOMIC DNA]</scope>
    <source>
        <strain evidence="3">DSM 13965</strain>
    </source>
</reference>
<organism evidence="3 4">
    <name type="scientific">Thermaerobacter subterraneus DSM 13965</name>
    <dbReference type="NCBI Taxonomy" id="867903"/>
    <lineage>
        <taxon>Bacteria</taxon>
        <taxon>Bacillati</taxon>
        <taxon>Bacillota</taxon>
        <taxon>Clostridia</taxon>
        <taxon>Eubacteriales</taxon>
        <taxon>Clostridiales Family XVII. Incertae Sedis</taxon>
        <taxon>Thermaerobacter</taxon>
    </lineage>
</organism>
<dbReference type="PROSITE" id="PS51740">
    <property type="entry name" value="SPOVT_ABRB"/>
    <property type="match status" value="1"/>
</dbReference>
<gene>
    <name evidence="3" type="ORF">ThesuDRAFT_01783</name>
</gene>
<dbReference type="Gene3D" id="2.10.260.10">
    <property type="match status" value="1"/>
</dbReference>
<keyword evidence="1" id="KW-0238">DNA-binding</keyword>
<dbReference type="Proteomes" id="UP000005710">
    <property type="component" value="Unassembled WGS sequence"/>
</dbReference>
<dbReference type="InterPro" id="IPR037914">
    <property type="entry name" value="SpoVT-AbrB_sf"/>
</dbReference>
<dbReference type="SUPFAM" id="SSF89447">
    <property type="entry name" value="AbrB/MazE/MraZ-like"/>
    <property type="match status" value="1"/>
</dbReference>
<protein>
    <submittedName>
        <fullName evidence="3">Looped-hinge helix DNA binding domain, AbrB family</fullName>
    </submittedName>
</protein>
<evidence type="ECO:0000256" key="1">
    <source>
        <dbReference type="PROSITE-ProRule" id="PRU01076"/>
    </source>
</evidence>
<evidence type="ECO:0000313" key="4">
    <source>
        <dbReference type="Proteomes" id="UP000005710"/>
    </source>
</evidence>
<sequence length="95" mass="10498">MRKEGPIVAVARMTEKGQVTIPGEIRERLGIREGDAVLFEQVGQTVTMIPIKRRNPLELIGILPSTRPYPGTDAIRREVRAQLVSATGLDEAPHE</sequence>
<accession>K6PZP7</accession>
<reference evidence="3" key="2">
    <citation type="submission" date="2012-10" db="EMBL/GenBank/DDBJ databases">
        <title>Improved high-quality draft of Thermaerobacter subterraneus C21, DSM 13965.</title>
        <authorList>
            <consortium name="DOE Joint Genome Institute"/>
            <person name="Eisen J."/>
            <person name="Huntemann M."/>
            <person name="Wei C.-L."/>
            <person name="Han J."/>
            <person name="Detter J.C."/>
            <person name="Han C."/>
            <person name="Tapia R."/>
            <person name="Chen A."/>
            <person name="Kyrpides N."/>
            <person name="Mavromatis K."/>
            <person name="Markowitz V."/>
            <person name="Szeto E."/>
            <person name="Ivanova N."/>
            <person name="Mikhailova N."/>
            <person name="Ovchinnikova G."/>
            <person name="Pagani I."/>
            <person name="Pati A."/>
            <person name="Goodwin L."/>
            <person name="Nordberg H.P."/>
            <person name="Cantor M.N."/>
            <person name="Hua S.X."/>
            <person name="Woyke T."/>
            <person name="Eisen J."/>
            <person name="Klenk H.-P."/>
        </authorList>
    </citation>
    <scope>NUCLEOTIDE SEQUENCE [LARGE SCALE GENOMIC DNA]</scope>
    <source>
        <strain evidence="3">DSM 13965</strain>
    </source>
</reference>
<name>K6PZP7_9FIRM</name>
<dbReference type="AlphaFoldDB" id="K6PZP7"/>
<dbReference type="GO" id="GO:0003677">
    <property type="term" value="F:DNA binding"/>
    <property type="evidence" value="ECO:0007669"/>
    <property type="project" value="UniProtKB-UniRule"/>
</dbReference>
<evidence type="ECO:0000313" key="3">
    <source>
        <dbReference type="EMBL" id="EKP94059.1"/>
    </source>
</evidence>